<reference evidence="4" key="1">
    <citation type="submission" date="2016-06" db="UniProtKB">
        <authorList>
            <consortium name="WormBaseParasite"/>
        </authorList>
    </citation>
    <scope>IDENTIFICATION</scope>
</reference>
<evidence type="ECO:0000313" key="2">
    <source>
        <dbReference type="EMBL" id="VDO83004.1"/>
    </source>
</evidence>
<organism evidence="4">
    <name type="scientific">Soboliphyme baturini</name>
    <dbReference type="NCBI Taxonomy" id="241478"/>
    <lineage>
        <taxon>Eukaryota</taxon>
        <taxon>Metazoa</taxon>
        <taxon>Ecdysozoa</taxon>
        <taxon>Nematoda</taxon>
        <taxon>Enoplea</taxon>
        <taxon>Dorylaimia</taxon>
        <taxon>Dioctophymatida</taxon>
        <taxon>Dioctophymatoidea</taxon>
        <taxon>Soboliphymatidae</taxon>
        <taxon>Soboliphyme</taxon>
    </lineage>
</organism>
<dbReference type="AlphaFoldDB" id="A0A183I9U1"/>
<feature type="transmembrane region" description="Helical" evidence="1">
    <location>
        <begin position="27"/>
        <end position="51"/>
    </location>
</feature>
<keyword evidence="1" id="KW-0812">Transmembrane</keyword>
<gene>
    <name evidence="2" type="ORF">SBAD_LOCUS385</name>
</gene>
<dbReference type="EMBL" id="UZAM01000913">
    <property type="protein sequence ID" value="VDO83004.1"/>
    <property type="molecule type" value="Genomic_DNA"/>
</dbReference>
<name>A0A183I9U1_9BILA</name>
<dbReference type="OrthoDB" id="446368at2759"/>
<proteinExistence type="predicted"/>
<keyword evidence="1" id="KW-0472">Membrane</keyword>
<evidence type="ECO:0000256" key="1">
    <source>
        <dbReference type="SAM" id="Phobius"/>
    </source>
</evidence>
<evidence type="ECO:0000313" key="4">
    <source>
        <dbReference type="WBParaSite" id="SBAD_0000040401-mRNA-1"/>
    </source>
</evidence>
<protein>
    <submittedName>
        <fullName evidence="2 4">Uncharacterized protein</fullName>
    </submittedName>
</protein>
<dbReference type="WBParaSite" id="SBAD_0000040401-mRNA-1">
    <property type="protein sequence ID" value="SBAD_0000040401-mRNA-1"/>
    <property type="gene ID" value="SBAD_0000040401"/>
</dbReference>
<keyword evidence="3" id="KW-1185">Reference proteome</keyword>
<accession>A0A183I9U1</accession>
<evidence type="ECO:0000313" key="3">
    <source>
        <dbReference type="Proteomes" id="UP000270296"/>
    </source>
</evidence>
<sequence length="63" mass="7025">MLPSSETTCSSVNIVHKFKRLFSSRMYLALAVLAIANFSNSVIFSCIAPFYPKEVIVFAFAVF</sequence>
<reference evidence="2 3" key="2">
    <citation type="submission" date="2018-11" db="EMBL/GenBank/DDBJ databases">
        <authorList>
            <consortium name="Pathogen Informatics"/>
        </authorList>
    </citation>
    <scope>NUCLEOTIDE SEQUENCE [LARGE SCALE GENOMIC DNA]</scope>
</reference>
<keyword evidence="1" id="KW-1133">Transmembrane helix</keyword>
<dbReference type="Proteomes" id="UP000270296">
    <property type="component" value="Unassembled WGS sequence"/>
</dbReference>